<sequence length="107" mass="11957">MWNMSPIHTMWRLRTLTEEECPQPSQFGGGVGKYAHAARQGGFVTSDTVGLAGFEDEGGHAVETYIFSNGFVPPRLAKNGRKKGYGLALWKEQEEAPCRNREGYKQH</sequence>
<accession>U7V0Q1</accession>
<comment type="caution">
    <text evidence="1">The sequence shown here is derived from an EMBL/GenBank/DDBJ whole genome shotgun (WGS) entry which is preliminary data.</text>
</comment>
<dbReference type="EMBL" id="AXZG01000055">
    <property type="protein sequence ID" value="ERT65272.1"/>
    <property type="molecule type" value="Genomic_DNA"/>
</dbReference>
<organism evidence="1 2">
    <name type="scientific">Rothia aeria F0184</name>
    <dbReference type="NCBI Taxonomy" id="888019"/>
    <lineage>
        <taxon>Bacteria</taxon>
        <taxon>Bacillati</taxon>
        <taxon>Actinomycetota</taxon>
        <taxon>Actinomycetes</taxon>
        <taxon>Micrococcales</taxon>
        <taxon>Micrococcaceae</taxon>
        <taxon>Rothia</taxon>
    </lineage>
</organism>
<evidence type="ECO:0000313" key="1">
    <source>
        <dbReference type="EMBL" id="ERT65272.1"/>
    </source>
</evidence>
<protein>
    <submittedName>
        <fullName evidence="1">Uncharacterized protein</fullName>
    </submittedName>
</protein>
<proteinExistence type="predicted"/>
<evidence type="ECO:0000313" key="2">
    <source>
        <dbReference type="Proteomes" id="UP000017174"/>
    </source>
</evidence>
<dbReference type="HOGENOM" id="CLU_2208116_0_0_11"/>
<name>U7V0Q1_9MICC</name>
<reference evidence="1 2" key="1">
    <citation type="submission" date="2013-08" db="EMBL/GenBank/DDBJ databases">
        <authorList>
            <person name="Weinstock G."/>
            <person name="Sodergren E."/>
            <person name="Wylie T."/>
            <person name="Fulton L."/>
            <person name="Fulton R."/>
            <person name="Fronick C."/>
            <person name="O'Laughlin M."/>
            <person name="Godfrey J."/>
            <person name="Miner T."/>
            <person name="Herter B."/>
            <person name="Appelbaum E."/>
            <person name="Cordes M."/>
            <person name="Lek S."/>
            <person name="Wollam A."/>
            <person name="Pepin K.H."/>
            <person name="Palsikar V.B."/>
            <person name="Mitreva M."/>
            <person name="Wilson R.K."/>
        </authorList>
    </citation>
    <scope>NUCLEOTIDE SEQUENCE [LARGE SCALE GENOMIC DNA]</scope>
    <source>
        <strain evidence="1 2">F0184</strain>
    </source>
</reference>
<gene>
    <name evidence="1" type="ORF">HMPREF0742_02117</name>
</gene>
<dbReference type="Proteomes" id="UP000017174">
    <property type="component" value="Unassembled WGS sequence"/>
</dbReference>
<dbReference type="AlphaFoldDB" id="U7V0Q1"/>